<proteinExistence type="predicted"/>
<evidence type="ECO:0000313" key="2">
    <source>
        <dbReference type="Proteomes" id="UP000003754"/>
    </source>
</evidence>
<dbReference type="GeneID" id="14012044"/>
<gene>
    <name evidence="1" type="ORF">7-7-1_00091</name>
</gene>
<reference evidence="1 2" key="1">
    <citation type="submission" date="2011-12" db="EMBL/GenBank/DDBJ databases">
        <title>The genome sequence of the flagella-specific Agrobacterium bacteriophage 7-7-1.</title>
        <authorList>
            <person name="Schmitt R."/>
            <person name="Van den Bossche A."/>
            <person name="Lavigne R."/>
            <person name="Kropinski A.M."/>
        </authorList>
    </citation>
    <scope>NUCLEOTIDE SEQUENCE [LARGE SCALE GENOMIC DNA]</scope>
</reference>
<accession>J7FA73</accession>
<protein>
    <submittedName>
        <fullName evidence="1">Uncharacterized protein</fullName>
    </submittedName>
</protein>
<dbReference type="Proteomes" id="UP000003754">
    <property type="component" value="Segment"/>
</dbReference>
<dbReference type="EMBL" id="JQ312117">
    <property type="protein sequence ID" value="AFH19789.1"/>
    <property type="molecule type" value="Genomic_DNA"/>
</dbReference>
<evidence type="ECO:0000313" key="1">
    <source>
        <dbReference type="EMBL" id="AFH19789.1"/>
    </source>
</evidence>
<keyword evidence="2" id="KW-1185">Reference proteome</keyword>
<organism evidence="1 2">
    <name type="scientific">Agrobacterium phage 7-7-1</name>
    <dbReference type="NCBI Taxonomy" id="1161931"/>
    <lineage>
        <taxon>Viruses</taxon>
        <taxon>Duplodnaviria</taxon>
        <taxon>Heunggongvirae</taxon>
        <taxon>Uroviricota</taxon>
        <taxon>Caudoviricetes</taxon>
        <taxon>Schmittlotzvirus</taxon>
        <taxon>Schmittlotzvirus sv771</taxon>
    </lineage>
</organism>
<dbReference type="RefSeq" id="YP_007006547.1">
    <property type="nucleotide sequence ID" value="NC_019519.1"/>
</dbReference>
<dbReference type="KEGG" id="vg:14012044"/>
<sequence>MNMNVSPMRAVNTRNCSGGWRNGAGNRRSLRDLATLKRTSFVSFGRASSVRTLRSPSGFPCRTCRASSCISGTSSTNRARTTRALSLRSVGGGCWYDAPLLEFCFRPVDRPFDRNVRLSRMACDMLLITAGFGHDAAVKVWLSFRATESFNAESFIEAALNYGCEGRFADKAASVLTSSGRYDCCLQRNWVDRRLPSLMEEMDTAGVRVFFDPEYSPPKGYRP</sequence>
<name>J7FA73_9CAUD</name>